<gene>
    <name evidence="1" type="ORF">DLK05_10165</name>
</gene>
<dbReference type="InterPro" id="IPR011179">
    <property type="entry name" value="IPdP_isomerase"/>
</dbReference>
<dbReference type="InterPro" id="IPR013785">
    <property type="entry name" value="Aldolase_TIM"/>
</dbReference>
<dbReference type="EMBL" id="RJJX01000012">
    <property type="protein sequence ID" value="RUT78005.1"/>
    <property type="molecule type" value="Genomic_DNA"/>
</dbReference>
<comment type="caution">
    <text evidence="1">The sequence shown here is derived from an EMBL/GenBank/DDBJ whole genome shotgun (WGS) entry which is preliminary data.</text>
</comment>
<dbReference type="PANTHER" id="PTHR43665:SF1">
    <property type="entry name" value="ISOPENTENYL-DIPHOSPHATE DELTA-ISOMERASE"/>
    <property type="match status" value="1"/>
</dbReference>
<dbReference type="GO" id="GO:0004452">
    <property type="term" value="F:isopentenyl-diphosphate delta-isomerase activity"/>
    <property type="evidence" value="ECO:0007669"/>
    <property type="project" value="UniProtKB-EC"/>
</dbReference>
<protein>
    <submittedName>
        <fullName evidence="1">Type 2 isopentenyl-diphosphate Delta-isomerase</fullName>
        <ecNumber evidence="1">5.3.3.2</ecNumber>
    </submittedName>
</protein>
<dbReference type="RefSeq" id="WP_127343871.1">
    <property type="nucleotide sequence ID" value="NZ_RJJX01000012.1"/>
</dbReference>
<sequence length="331" mass="37476">MANRKKDHIDLAFRSQIEKALLDERFYYEPLLSPHPKPEETSFSFLGKCLRTPIWVSSMTGGTRLAEKINKNLALACAEFGMGMGLGSCRSLLQNDNHFSDFDVRSIIGNELPLYANLGICQLEESIANGELNRIGDLIGRLDADGLIIHINPMQEWLQPEGDRMQKPPIESIEFLLKHINFPVIVKEVGQGMGPESLQTLMRMPLQAIEFAAFGGTNFAKVEMMRNPNSNIQLLDPLTRVGHTADQMIKWLNDIVINDDKIQCKEVIISGGIRNFLDGYYFMEKCKLPSIYGQASELLKYAQVSYDKLRSYLLSQKQGLQISQSYLKLRK</sequence>
<organism evidence="1 2">
    <name type="scientific">Ancylomarina longa</name>
    <dbReference type="NCBI Taxonomy" id="2487017"/>
    <lineage>
        <taxon>Bacteria</taxon>
        <taxon>Pseudomonadati</taxon>
        <taxon>Bacteroidota</taxon>
        <taxon>Bacteroidia</taxon>
        <taxon>Marinilabiliales</taxon>
        <taxon>Marinifilaceae</taxon>
        <taxon>Ancylomarina</taxon>
    </lineage>
</organism>
<proteinExistence type="predicted"/>
<dbReference type="EC" id="5.3.3.2" evidence="1"/>
<dbReference type="SUPFAM" id="SSF51395">
    <property type="entry name" value="FMN-linked oxidoreductases"/>
    <property type="match status" value="1"/>
</dbReference>
<reference evidence="1 2" key="1">
    <citation type="submission" date="2018-11" db="EMBL/GenBank/DDBJ databases">
        <title>Parancylomarina longa gen. nov., sp. nov., isolated from sediments of southern Okinawa.</title>
        <authorList>
            <person name="Fu T."/>
        </authorList>
    </citation>
    <scope>NUCLEOTIDE SEQUENCE [LARGE SCALE GENOMIC DNA]</scope>
    <source>
        <strain evidence="1 2">T3-2 S1-C</strain>
    </source>
</reference>
<accession>A0A434AU86</accession>
<keyword evidence="2" id="KW-1185">Reference proteome</keyword>
<dbReference type="GO" id="GO:0008299">
    <property type="term" value="P:isoprenoid biosynthetic process"/>
    <property type="evidence" value="ECO:0007669"/>
    <property type="project" value="InterPro"/>
</dbReference>
<evidence type="ECO:0000313" key="1">
    <source>
        <dbReference type="EMBL" id="RUT78005.1"/>
    </source>
</evidence>
<dbReference type="GO" id="GO:0010181">
    <property type="term" value="F:FMN binding"/>
    <property type="evidence" value="ECO:0007669"/>
    <property type="project" value="InterPro"/>
</dbReference>
<dbReference type="Proteomes" id="UP000282985">
    <property type="component" value="Unassembled WGS sequence"/>
</dbReference>
<dbReference type="AlphaFoldDB" id="A0A434AU86"/>
<dbReference type="Gene3D" id="3.20.20.70">
    <property type="entry name" value="Aldolase class I"/>
    <property type="match status" value="1"/>
</dbReference>
<dbReference type="OrthoDB" id="9795032at2"/>
<evidence type="ECO:0000313" key="2">
    <source>
        <dbReference type="Proteomes" id="UP000282985"/>
    </source>
</evidence>
<dbReference type="PANTHER" id="PTHR43665">
    <property type="entry name" value="ISOPENTENYL-DIPHOSPHATE DELTA-ISOMERASE"/>
    <property type="match status" value="1"/>
</dbReference>
<name>A0A434AU86_9BACT</name>
<keyword evidence="1" id="KW-0413">Isomerase</keyword>